<dbReference type="EMBL" id="JAJJMB010008071">
    <property type="protein sequence ID" value="KAI3926181.1"/>
    <property type="molecule type" value="Genomic_DNA"/>
</dbReference>
<protein>
    <submittedName>
        <fullName evidence="2">Uncharacterized protein</fullName>
    </submittedName>
</protein>
<organism evidence="2 3">
    <name type="scientific">Papaver atlanticum</name>
    <dbReference type="NCBI Taxonomy" id="357466"/>
    <lineage>
        <taxon>Eukaryota</taxon>
        <taxon>Viridiplantae</taxon>
        <taxon>Streptophyta</taxon>
        <taxon>Embryophyta</taxon>
        <taxon>Tracheophyta</taxon>
        <taxon>Spermatophyta</taxon>
        <taxon>Magnoliopsida</taxon>
        <taxon>Ranunculales</taxon>
        <taxon>Papaveraceae</taxon>
        <taxon>Papaveroideae</taxon>
        <taxon>Papaver</taxon>
    </lineage>
</organism>
<dbReference type="Proteomes" id="UP001202328">
    <property type="component" value="Unassembled WGS sequence"/>
</dbReference>
<gene>
    <name evidence="2" type="ORF">MKW98_028317</name>
</gene>
<feature type="region of interest" description="Disordered" evidence="1">
    <location>
        <begin position="1"/>
        <end position="24"/>
    </location>
</feature>
<feature type="non-terminal residue" evidence="2">
    <location>
        <position position="1"/>
    </location>
</feature>
<keyword evidence="3" id="KW-1185">Reference proteome</keyword>
<evidence type="ECO:0000313" key="2">
    <source>
        <dbReference type="EMBL" id="KAI3926181.1"/>
    </source>
</evidence>
<dbReference type="AlphaFoldDB" id="A0AAD4SY40"/>
<reference evidence="2" key="1">
    <citation type="submission" date="2022-04" db="EMBL/GenBank/DDBJ databases">
        <title>A functionally conserved STORR gene fusion in Papaver species that diverged 16.8 million years ago.</title>
        <authorList>
            <person name="Catania T."/>
        </authorList>
    </citation>
    <scope>NUCLEOTIDE SEQUENCE</scope>
    <source>
        <strain evidence="2">S-188037</strain>
    </source>
</reference>
<evidence type="ECO:0000256" key="1">
    <source>
        <dbReference type="SAM" id="MobiDB-lite"/>
    </source>
</evidence>
<comment type="caution">
    <text evidence="2">The sequence shown here is derived from an EMBL/GenBank/DDBJ whole genome shotgun (WGS) entry which is preliminary data.</text>
</comment>
<evidence type="ECO:0000313" key="3">
    <source>
        <dbReference type="Proteomes" id="UP001202328"/>
    </source>
</evidence>
<sequence>MAATAAGPPSPTQTPIPSMELPENPTANSIFARIRVALPADVPFIHKLSTTLFSSPPFKSFSVFILEVSRLPFPNDQHSSNPDYPSVTQMMNLDTDIEDPEAYSFQVDSDVVVAGFAS</sequence>
<accession>A0AAD4SY40</accession>
<proteinExistence type="predicted"/>
<name>A0AAD4SY40_9MAGN</name>